<dbReference type="Proteomes" id="UP000605253">
    <property type="component" value="Unassembled WGS sequence"/>
</dbReference>
<evidence type="ECO:0000313" key="2">
    <source>
        <dbReference type="EMBL" id="GGF83749.1"/>
    </source>
</evidence>
<keyword evidence="1" id="KW-0732">Signal</keyword>
<feature type="signal peptide" evidence="1">
    <location>
        <begin position="1"/>
        <end position="18"/>
    </location>
</feature>
<dbReference type="InterPro" id="IPR006626">
    <property type="entry name" value="PbH1"/>
</dbReference>
<protein>
    <recommendedName>
        <fullName evidence="4">Outer membrane repeat protein</fullName>
    </recommendedName>
</protein>
<evidence type="ECO:0000256" key="1">
    <source>
        <dbReference type="SAM" id="SignalP"/>
    </source>
</evidence>
<evidence type="ECO:0000313" key="3">
    <source>
        <dbReference type="Proteomes" id="UP000605253"/>
    </source>
</evidence>
<reference evidence="2" key="2">
    <citation type="submission" date="2020-09" db="EMBL/GenBank/DDBJ databases">
        <authorList>
            <person name="Sun Q."/>
            <person name="Zhou Y."/>
        </authorList>
    </citation>
    <scope>NUCLEOTIDE SEQUENCE</scope>
    <source>
        <strain evidence="2">CGMCC 1.12181</strain>
    </source>
</reference>
<dbReference type="SMART" id="SM00710">
    <property type="entry name" value="PbH1"/>
    <property type="match status" value="6"/>
</dbReference>
<gene>
    <name evidence="2" type="ORF">GCM10011365_00910</name>
</gene>
<evidence type="ECO:0008006" key="4">
    <source>
        <dbReference type="Google" id="ProtNLM"/>
    </source>
</evidence>
<keyword evidence="3" id="KW-1185">Reference proteome</keyword>
<feature type="chain" id="PRO_5037080789" description="Outer membrane repeat protein" evidence="1">
    <location>
        <begin position="19"/>
        <end position="582"/>
    </location>
</feature>
<dbReference type="RefSeq" id="WP_188363699.1">
    <property type="nucleotide sequence ID" value="NZ_BAABJF010000011.1"/>
</dbReference>
<dbReference type="InterPro" id="IPR011050">
    <property type="entry name" value="Pectin_lyase_fold/virulence"/>
</dbReference>
<reference evidence="2" key="1">
    <citation type="journal article" date="2014" name="Int. J. Syst. Evol. Microbiol.">
        <title>Complete genome sequence of Corynebacterium casei LMG S-19264T (=DSM 44701T), isolated from a smear-ripened cheese.</title>
        <authorList>
            <consortium name="US DOE Joint Genome Institute (JGI-PGF)"/>
            <person name="Walter F."/>
            <person name="Albersmeier A."/>
            <person name="Kalinowski J."/>
            <person name="Ruckert C."/>
        </authorList>
    </citation>
    <scope>NUCLEOTIDE SEQUENCE</scope>
    <source>
        <strain evidence="2">CGMCC 1.12181</strain>
    </source>
</reference>
<proteinExistence type="predicted"/>
<dbReference type="EMBL" id="BMEO01000001">
    <property type="protein sequence ID" value="GGF83749.1"/>
    <property type="molecule type" value="Genomic_DNA"/>
</dbReference>
<sequence>MRVLIIFLLLLVNTVVHSQSVTVTVGSDGACDYSTITAASFNAPIADELVIRVAKNHTMSSIQILDDRSTSIYGGYDNCSDTSLDGRTVIDGSGFTGPIFVLSEAIGVGSAGRTNLYLWNLEISGGNSNTGGGGISLTGSWYVSLWNVYMHDNISNQDGGAIYAKASTNASAIGPNINIRGNSILSNNSADNGGAIACDGLGNDALTGVFVWDTQLAFNQASQNGGAVFVTNGCQFSLYEGGLFQGVLLNDAASFGGGIYGSNNALVRIQSNNFDKEAAMVVSNTASNGGGIGVSSGSLLLLQDAVISNNTATSTGGGIRANNAHVMIHRVKPGAQCHSEVRCSQISGNSATGTSASFSGGGAIATFGGTLEITGTYIENNSANYGSAIRARFMPMDGFNTPMTLVGNIFSGNSDAPQVVYLDETSADIAFSTFVDNEDMARVIELAYPTTSTDPHVVNISGSIFDQAGSTVESAELTTFGVLPNGDCNRNEVNSTGDLIGEPRSTTTAVTFVNRAGGDYRLVDNTAMVDYCDGSFLGLDSNFSANGLPRPVESSKTNVYGSYDLGGLERYDSDLIFKNGFD</sequence>
<dbReference type="SUPFAM" id="SSF51126">
    <property type="entry name" value="Pectin lyase-like"/>
    <property type="match status" value="2"/>
</dbReference>
<dbReference type="AlphaFoldDB" id="A0A917CBY4"/>
<organism evidence="2 3">
    <name type="scientific">Marinicella pacifica</name>
    <dbReference type="NCBI Taxonomy" id="1171543"/>
    <lineage>
        <taxon>Bacteria</taxon>
        <taxon>Pseudomonadati</taxon>
        <taxon>Pseudomonadota</taxon>
        <taxon>Gammaproteobacteria</taxon>
        <taxon>Lysobacterales</taxon>
        <taxon>Marinicellaceae</taxon>
        <taxon>Marinicella</taxon>
    </lineage>
</organism>
<accession>A0A917CBY4</accession>
<comment type="caution">
    <text evidence="2">The sequence shown here is derived from an EMBL/GenBank/DDBJ whole genome shotgun (WGS) entry which is preliminary data.</text>
</comment>
<name>A0A917CBY4_9GAMM</name>